<dbReference type="InterPro" id="IPR036291">
    <property type="entry name" value="NAD(P)-bd_dom_sf"/>
</dbReference>
<evidence type="ECO:0000313" key="12">
    <source>
        <dbReference type="EMBL" id="AZQ39469.1"/>
    </source>
</evidence>
<dbReference type="SMART" id="SM01002">
    <property type="entry name" value="AlaDh_PNT_C"/>
    <property type="match status" value="1"/>
</dbReference>
<dbReference type="SMART" id="SM01003">
    <property type="entry name" value="AlaDh_PNT_N"/>
    <property type="match status" value="1"/>
</dbReference>
<evidence type="ECO:0000256" key="8">
    <source>
        <dbReference type="ARBA" id="ARBA00048202"/>
    </source>
</evidence>
<dbReference type="GO" id="GO:0050661">
    <property type="term" value="F:NADP binding"/>
    <property type="evidence" value="ECO:0007669"/>
    <property type="project" value="TreeGrafter"/>
</dbReference>
<proteinExistence type="inferred from homology"/>
<dbReference type="GO" id="GO:0006740">
    <property type="term" value="P:NADPH regeneration"/>
    <property type="evidence" value="ECO:0007669"/>
    <property type="project" value="TreeGrafter"/>
</dbReference>
<dbReference type="Pfam" id="PF01262">
    <property type="entry name" value="AlaDh_PNT_C"/>
    <property type="match status" value="1"/>
</dbReference>
<evidence type="ECO:0000256" key="5">
    <source>
        <dbReference type="ARBA" id="ARBA00022857"/>
    </source>
</evidence>
<dbReference type="PANTHER" id="PTHR10160:SF19">
    <property type="entry name" value="PROTON-TRANSLOCATING NAD(P)(+) TRANSHYDROGENASE"/>
    <property type="match status" value="1"/>
</dbReference>
<accession>A0A3Q9EZV1</accession>
<dbReference type="CDD" id="cd05304">
    <property type="entry name" value="Rubrum_tdh"/>
    <property type="match status" value="1"/>
</dbReference>
<feature type="domain" description="Alanine dehydrogenase/pyridine nucleotide transhydrogenase N-terminal" evidence="11">
    <location>
        <begin position="7"/>
        <end position="142"/>
    </location>
</feature>
<keyword evidence="13" id="KW-1185">Reference proteome</keyword>
<dbReference type="Pfam" id="PF05222">
    <property type="entry name" value="AlaDh_PNT_N"/>
    <property type="match status" value="1"/>
</dbReference>
<feature type="compositionally biased region" description="Basic and acidic residues" evidence="9">
    <location>
        <begin position="237"/>
        <end position="247"/>
    </location>
</feature>
<evidence type="ECO:0000256" key="2">
    <source>
        <dbReference type="ARBA" id="ARBA00005689"/>
    </source>
</evidence>
<evidence type="ECO:0000256" key="4">
    <source>
        <dbReference type="ARBA" id="ARBA00022741"/>
    </source>
</evidence>
<feature type="region of interest" description="Disordered" evidence="9">
    <location>
        <begin position="217"/>
        <end position="247"/>
    </location>
</feature>
<dbReference type="GO" id="GO:0008750">
    <property type="term" value="F:proton-translocating NAD(P)+ transhydrogenase activity"/>
    <property type="evidence" value="ECO:0007669"/>
    <property type="project" value="UniProtKB-EC"/>
</dbReference>
<evidence type="ECO:0000256" key="1">
    <source>
        <dbReference type="ARBA" id="ARBA00003943"/>
    </source>
</evidence>
<sequence length="377" mass="39134">MPTATVGAVRERAPGERRVALVPEAVTLLRRAGLDVLIEAGAGSGAWFTDADYTAVGASVVSPDELYAHADAVLCVGPPDEETATALRSGQTLIGLLEPMRHPALVRDLTERGIRTVSLDLLPRTLSRAQSMDALTSQANVAGYKAALLAADSYDRFLPMLTTAAGTMRPAQVLVLGAGVAGLQAIATARRLGAVVTAYDVRPESRGEVESLGARFLDTARPPDGGSGAGQGGYARELTDEEQRAQREALDTHIARSDIVITTAQVPGRKPPLLVTAAVIARMMPGSVVVDLAASDLGGNVEGTEPDKTEVLDNGVTLIGAGRLPSAMATAASTAYARNLVAVLRHLVRDGEIVLDPADEITAALMGANPWKGGEPS</sequence>
<comment type="function">
    <text evidence="1">The transhydrogenation between NADH and NADP is coupled to respiration and ATP hydrolysis and functions as a proton pump across the membrane.</text>
</comment>
<dbReference type="EMBL" id="CP034539">
    <property type="protein sequence ID" value="AZQ39469.1"/>
    <property type="molecule type" value="Genomic_DNA"/>
</dbReference>
<keyword evidence="4" id="KW-0547">Nucleotide-binding</keyword>
<comment type="similarity">
    <text evidence="2">Belongs to the AlaDH/PNT family.</text>
</comment>
<dbReference type="PROSITE" id="PS00837">
    <property type="entry name" value="ALADH_PNT_2"/>
    <property type="match status" value="1"/>
</dbReference>
<keyword evidence="5" id="KW-0521">NADP</keyword>
<comment type="catalytic activity">
    <reaction evidence="8">
        <text>NAD(+) + NADPH + H(+)(in) = NADH + NADP(+) + H(+)(out)</text>
        <dbReference type="Rhea" id="RHEA:47992"/>
        <dbReference type="ChEBI" id="CHEBI:15378"/>
        <dbReference type="ChEBI" id="CHEBI:57540"/>
        <dbReference type="ChEBI" id="CHEBI:57783"/>
        <dbReference type="ChEBI" id="CHEBI:57945"/>
        <dbReference type="ChEBI" id="CHEBI:58349"/>
        <dbReference type="EC" id="7.1.1.1"/>
    </reaction>
</comment>
<dbReference type="KEGG" id="scya:EJ357_43605"/>
<dbReference type="EC" id="7.1.1.1" evidence="3"/>
<keyword evidence="6" id="KW-1278">Translocase</keyword>
<dbReference type="OrthoDB" id="9804592at2"/>
<dbReference type="Gene3D" id="3.40.50.720">
    <property type="entry name" value="NAD(P)-binding Rossmann-like Domain"/>
    <property type="match status" value="2"/>
</dbReference>
<evidence type="ECO:0000313" key="13">
    <source>
        <dbReference type="Proteomes" id="UP000280298"/>
    </source>
</evidence>
<dbReference type="AlphaFoldDB" id="A0A3Q9EZV1"/>
<evidence type="ECO:0000259" key="10">
    <source>
        <dbReference type="SMART" id="SM01002"/>
    </source>
</evidence>
<evidence type="ECO:0000256" key="6">
    <source>
        <dbReference type="ARBA" id="ARBA00022967"/>
    </source>
</evidence>
<dbReference type="RefSeq" id="WP_126397767.1">
    <property type="nucleotide sequence ID" value="NZ_CP034539.1"/>
</dbReference>
<evidence type="ECO:0000256" key="7">
    <source>
        <dbReference type="ARBA" id="ARBA00023027"/>
    </source>
</evidence>
<evidence type="ECO:0000256" key="9">
    <source>
        <dbReference type="SAM" id="MobiDB-lite"/>
    </source>
</evidence>
<feature type="domain" description="Alanine dehydrogenase/pyridine nucleotide transhydrogenase NAD(H)-binding" evidence="10">
    <location>
        <begin position="151"/>
        <end position="320"/>
    </location>
</feature>
<reference evidence="12 13" key="1">
    <citation type="journal article" date="2019" name="Int. J. Syst. Evol. Microbiol.">
        <title>Streptomyces cyaneochromogenes sp. nov., a blue pigment-producing actinomycete from manganese-contaminated soil.</title>
        <authorList>
            <person name="Tang X."/>
            <person name="Zhao J."/>
            <person name="Li K."/>
            <person name="Chen Z."/>
            <person name="Sun Y."/>
            <person name="Gao J."/>
        </authorList>
    </citation>
    <scope>NUCLEOTIDE SEQUENCE [LARGE SCALE GENOMIC DNA]</scope>
    <source>
        <strain evidence="12 13">MK-45</strain>
    </source>
</reference>
<gene>
    <name evidence="12" type="ORF">EJ357_43605</name>
</gene>
<evidence type="ECO:0000259" key="11">
    <source>
        <dbReference type="SMART" id="SM01003"/>
    </source>
</evidence>
<dbReference type="Proteomes" id="UP000280298">
    <property type="component" value="Chromosome"/>
</dbReference>
<dbReference type="InterPro" id="IPR007886">
    <property type="entry name" value="AlaDH/PNT_N"/>
</dbReference>
<dbReference type="InterPro" id="IPR007698">
    <property type="entry name" value="AlaDH/PNT_NAD(H)-bd"/>
</dbReference>
<protein>
    <recommendedName>
        <fullName evidence="3">proton-translocating NAD(P)(+) transhydrogenase</fullName>
        <ecNumber evidence="3">7.1.1.1</ecNumber>
    </recommendedName>
</protein>
<keyword evidence="7" id="KW-0520">NAD</keyword>
<name>A0A3Q9EZV1_9ACTN</name>
<organism evidence="12 13">
    <name type="scientific">Streptomyces cyaneochromogenes</name>
    <dbReference type="NCBI Taxonomy" id="2496836"/>
    <lineage>
        <taxon>Bacteria</taxon>
        <taxon>Bacillati</taxon>
        <taxon>Actinomycetota</taxon>
        <taxon>Actinomycetes</taxon>
        <taxon>Kitasatosporales</taxon>
        <taxon>Streptomycetaceae</taxon>
        <taxon>Streptomyces</taxon>
    </lineage>
</organism>
<dbReference type="GO" id="GO:0005886">
    <property type="term" value="C:plasma membrane"/>
    <property type="evidence" value="ECO:0007669"/>
    <property type="project" value="TreeGrafter"/>
</dbReference>
<evidence type="ECO:0000256" key="3">
    <source>
        <dbReference type="ARBA" id="ARBA00012943"/>
    </source>
</evidence>
<dbReference type="SUPFAM" id="SSF52283">
    <property type="entry name" value="Formate/glycerate dehydrogenase catalytic domain-like"/>
    <property type="match status" value="1"/>
</dbReference>
<dbReference type="GO" id="GO:0016491">
    <property type="term" value="F:oxidoreductase activity"/>
    <property type="evidence" value="ECO:0007669"/>
    <property type="project" value="InterPro"/>
</dbReference>
<dbReference type="InterPro" id="IPR008143">
    <property type="entry name" value="Ala_DH/PNT_CS2"/>
</dbReference>
<dbReference type="SUPFAM" id="SSF51735">
    <property type="entry name" value="NAD(P)-binding Rossmann-fold domains"/>
    <property type="match status" value="1"/>
</dbReference>
<dbReference type="PANTHER" id="PTHR10160">
    <property type="entry name" value="NAD(P) TRANSHYDROGENASE"/>
    <property type="match status" value="1"/>
</dbReference>